<keyword evidence="2" id="KW-0812">Transmembrane</keyword>
<evidence type="ECO:0000313" key="3">
    <source>
        <dbReference type="EMBL" id="WAX56114.1"/>
    </source>
</evidence>
<feature type="transmembrane region" description="Helical" evidence="2">
    <location>
        <begin position="89"/>
        <end position="107"/>
    </location>
</feature>
<dbReference type="InterPro" id="IPR009339">
    <property type="entry name" value="DUF998"/>
</dbReference>
<evidence type="ECO:0000256" key="1">
    <source>
        <dbReference type="SAM" id="MobiDB-lite"/>
    </source>
</evidence>
<feature type="transmembrane region" description="Helical" evidence="2">
    <location>
        <begin position="12"/>
        <end position="35"/>
    </location>
</feature>
<evidence type="ECO:0000256" key="2">
    <source>
        <dbReference type="SAM" id="Phobius"/>
    </source>
</evidence>
<name>A0ABY7JY83_9ACTN</name>
<evidence type="ECO:0000313" key="4">
    <source>
        <dbReference type="Proteomes" id="UP001164693"/>
    </source>
</evidence>
<proteinExistence type="predicted"/>
<feature type="region of interest" description="Disordered" evidence="1">
    <location>
        <begin position="205"/>
        <end position="226"/>
    </location>
</feature>
<reference evidence="3" key="1">
    <citation type="submission" date="2022-05" db="EMBL/GenBank/DDBJ databases">
        <title>Jatrophihabitans sp. SB3-54 whole genome sequence.</title>
        <authorList>
            <person name="Suh M.K."/>
            <person name="Eom M.K."/>
            <person name="Kim J.S."/>
            <person name="Kim H.S."/>
            <person name="Do H.E."/>
            <person name="Shin Y.K."/>
            <person name="Lee J.-S."/>
        </authorList>
    </citation>
    <scope>NUCLEOTIDE SEQUENCE</scope>
    <source>
        <strain evidence="3">SB3-54</strain>
    </source>
</reference>
<protein>
    <submittedName>
        <fullName evidence="3">DUF998 domain-containing protein</fullName>
    </submittedName>
</protein>
<dbReference type="Pfam" id="PF06197">
    <property type="entry name" value="DUF998"/>
    <property type="match status" value="1"/>
</dbReference>
<keyword evidence="2" id="KW-0472">Membrane</keyword>
<accession>A0ABY7JY83</accession>
<dbReference type="RefSeq" id="WP_269442642.1">
    <property type="nucleotide sequence ID" value="NZ_CP097463.1"/>
</dbReference>
<feature type="transmembrane region" description="Helical" evidence="2">
    <location>
        <begin position="180"/>
        <end position="198"/>
    </location>
</feature>
<organism evidence="3 4">
    <name type="scientific">Jatrophihabitans cynanchi</name>
    <dbReference type="NCBI Taxonomy" id="2944128"/>
    <lineage>
        <taxon>Bacteria</taxon>
        <taxon>Bacillati</taxon>
        <taxon>Actinomycetota</taxon>
        <taxon>Actinomycetes</taxon>
        <taxon>Jatrophihabitantales</taxon>
        <taxon>Jatrophihabitantaceae</taxon>
        <taxon>Jatrophihabitans</taxon>
    </lineage>
</organism>
<sequence>MKQVNRPARPVRSLATAALVSASLFPLIVIALNLVQRRDYSPSRQAISELALGTGGSFMVLAFCGLGIGIFLLALILLRTSCKARATPLLLAVASVLAGPVSAAFHTDRTGAKTTMHGNIHNGAGLAAFLLILVAMITAAYRFRHQPKWRSHAAPTTALAALGVVTFVLIPLLGDSHFGLAQRLFVGTFVAWILTTAAHARNLSTAEHATRASSPDGKRATSLPGS</sequence>
<feature type="transmembrane region" description="Helical" evidence="2">
    <location>
        <begin position="55"/>
        <end position="77"/>
    </location>
</feature>
<gene>
    <name evidence="3" type="ORF">M6B22_16445</name>
</gene>
<keyword evidence="2" id="KW-1133">Transmembrane helix</keyword>
<dbReference type="EMBL" id="CP097463">
    <property type="protein sequence ID" value="WAX56114.1"/>
    <property type="molecule type" value="Genomic_DNA"/>
</dbReference>
<keyword evidence="4" id="KW-1185">Reference proteome</keyword>
<dbReference type="Proteomes" id="UP001164693">
    <property type="component" value="Chromosome"/>
</dbReference>
<feature type="transmembrane region" description="Helical" evidence="2">
    <location>
        <begin position="153"/>
        <end position="174"/>
    </location>
</feature>
<feature type="transmembrane region" description="Helical" evidence="2">
    <location>
        <begin position="119"/>
        <end position="141"/>
    </location>
</feature>